<dbReference type="SUPFAM" id="SSF81301">
    <property type="entry name" value="Nucleotidyltransferase"/>
    <property type="match status" value="1"/>
</dbReference>
<protein>
    <submittedName>
        <fullName evidence="2">Nucleotidyltransferase domain protein</fullName>
    </submittedName>
</protein>
<dbReference type="GO" id="GO:0016740">
    <property type="term" value="F:transferase activity"/>
    <property type="evidence" value="ECO:0007669"/>
    <property type="project" value="UniProtKB-KW"/>
</dbReference>
<reference evidence="2 3" key="1">
    <citation type="journal article" date="2015" name="Infect. Genet. Evol.">
        <title>Genomic sequences of six botulinum neurotoxin-producing strains representing three clostridial species illustrate the mobility and diversity of botulinum neurotoxin genes.</title>
        <authorList>
            <person name="Smith T.J."/>
            <person name="Hill K.K."/>
            <person name="Xie G."/>
            <person name="Foley B.T."/>
            <person name="Williamson C.H."/>
            <person name="Foster J.T."/>
            <person name="Johnson S.L."/>
            <person name="Chertkov O."/>
            <person name="Teshima H."/>
            <person name="Gibbons H.S."/>
            <person name="Johnsky L.A."/>
            <person name="Karavis M.A."/>
            <person name="Smith L.A."/>
        </authorList>
    </citation>
    <scope>NUCLEOTIDE SEQUENCE [LARGE SCALE GENOMIC DNA]</scope>
    <source>
        <strain evidence="2 3">CDC 2741</strain>
    </source>
</reference>
<sequence length="258" mass="30144">MNFPTQIGTDREGYIINYASKDNISLNYLSILEELIQLLKQDLNDKLHSIYVYGSVGRGEAIWGKSDIDLSIVLKLQLTREELEKLNNHKNKVLEENKMVPKIDFDIGTLNDVFKEENLHYWGFWIKHICTCIYGEDLSINFPKMKPNRSICRLLNQDVISSLINYKDNIIKNEVDSNMLISALKRIIRGAYCLVAVIDKSWITKIEDIIIVLNYYFPSETSFNDIDLMLKGKEEATSKQVLKLIDYFIPWFNRHRIQ</sequence>
<dbReference type="InterPro" id="IPR043519">
    <property type="entry name" value="NT_sf"/>
</dbReference>
<dbReference type="InterPro" id="IPR041633">
    <property type="entry name" value="Polbeta"/>
</dbReference>
<organism evidence="2 3">
    <name type="scientific">Clostridium argentinense CDC 2741</name>
    <dbReference type="NCBI Taxonomy" id="1418104"/>
    <lineage>
        <taxon>Bacteria</taxon>
        <taxon>Bacillati</taxon>
        <taxon>Bacillota</taxon>
        <taxon>Clostridia</taxon>
        <taxon>Eubacteriales</taxon>
        <taxon>Clostridiaceae</taxon>
        <taxon>Clostridium</taxon>
    </lineage>
</organism>
<evidence type="ECO:0000313" key="2">
    <source>
        <dbReference type="EMBL" id="KIE44332.1"/>
    </source>
</evidence>
<dbReference type="Proteomes" id="UP000031366">
    <property type="component" value="Unassembled WGS sequence"/>
</dbReference>
<keyword evidence="3" id="KW-1185">Reference proteome</keyword>
<keyword evidence="2" id="KW-0808">Transferase</keyword>
<dbReference type="OrthoDB" id="2351665at2"/>
<comment type="caution">
    <text evidence="2">The sequence shown here is derived from an EMBL/GenBank/DDBJ whole genome shotgun (WGS) entry which is preliminary data.</text>
</comment>
<feature type="domain" description="Polymerase beta nucleotidyltransferase" evidence="1">
    <location>
        <begin position="33"/>
        <end position="106"/>
    </location>
</feature>
<dbReference type="STRING" id="29341.RSJ17_06785"/>
<evidence type="ECO:0000259" key="1">
    <source>
        <dbReference type="Pfam" id="PF18765"/>
    </source>
</evidence>
<evidence type="ECO:0000313" key="3">
    <source>
        <dbReference type="Proteomes" id="UP000031366"/>
    </source>
</evidence>
<name>A0A0C1QTL8_9CLOT</name>
<dbReference type="RefSeq" id="WP_052268308.1">
    <property type="nucleotide sequence ID" value="NZ_AYSO01000020.1"/>
</dbReference>
<proteinExistence type="predicted"/>
<gene>
    <name evidence="2" type="ORF">U732_796</name>
</gene>
<dbReference type="EMBL" id="AYSO01000020">
    <property type="protein sequence ID" value="KIE44332.1"/>
    <property type="molecule type" value="Genomic_DNA"/>
</dbReference>
<dbReference type="Pfam" id="PF18765">
    <property type="entry name" value="Polbeta"/>
    <property type="match status" value="1"/>
</dbReference>
<dbReference type="AlphaFoldDB" id="A0A0C1QTL8"/>
<dbReference type="Gene3D" id="3.30.460.10">
    <property type="entry name" value="Beta Polymerase, domain 2"/>
    <property type="match status" value="1"/>
</dbReference>
<accession>A0A0C1QTL8</accession>
<dbReference type="CDD" id="cd05403">
    <property type="entry name" value="NT_KNTase_like"/>
    <property type="match status" value="1"/>
</dbReference>